<feature type="domain" description="Multidrug resistance protein MdtA-like alpha-helical hairpin" evidence="4">
    <location>
        <begin position="396"/>
        <end position="464"/>
    </location>
</feature>
<evidence type="ECO:0000259" key="4">
    <source>
        <dbReference type="Pfam" id="PF25876"/>
    </source>
</evidence>
<keyword evidence="9" id="KW-1185">Reference proteome</keyword>
<evidence type="ECO:0000259" key="5">
    <source>
        <dbReference type="Pfam" id="PF25917"/>
    </source>
</evidence>
<feature type="chain" id="PRO_5038103575" description="Efflux RND transporter periplasmic adaptor subunit" evidence="3">
    <location>
        <begin position="17"/>
        <end position="692"/>
    </location>
</feature>
<evidence type="ECO:0000259" key="6">
    <source>
        <dbReference type="Pfam" id="PF25944"/>
    </source>
</evidence>
<dbReference type="PANTHER" id="PTHR30158:SF3">
    <property type="entry name" value="MULTIDRUG EFFLUX PUMP SUBUNIT ACRA-RELATED"/>
    <property type="match status" value="1"/>
</dbReference>
<dbReference type="Gene3D" id="2.40.30.170">
    <property type="match status" value="1"/>
</dbReference>
<dbReference type="Pfam" id="PF25944">
    <property type="entry name" value="Beta-barrel_RND"/>
    <property type="match status" value="1"/>
</dbReference>
<feature type="domain" description="Multidrug resistance protein MdtA-like beta-barrel" evidence="6">
    <location>
        <begin position="501"/>
        <end position="595"/>
    </location>
</feature>
<dbReference type="Pfam" id="PF25917">
    <property type="entry name" value="BSH_RND"/>
    <property type="match status" value="1"/>
</dbReference>
<dbReference type="Proteomes" id="UP000635071">
    <property type="component" value="Unassembled WGS sequence"/>
</dbReference>
<evidence type="ECO:0000256" key="1">
    <source>
        <dbReference type="ARBA" id="ARBA00004196"/>
    </source>
</evidence>
<comment type="similarity">
    <text evidence="2">Belongs to the membrane fusion protein (MFP) (TC 8.A.1) family.</text>
</comment>
<dbReference type="InterPro" id="IPR058627">
    <property type="entry name" value="MdtA-like_C"/>
</dbReference>
<dbReference type="NCBIfam" id="TIGR01730">
    <property type="entry name" value="RND_mfp"/>
    <property type="match status" value="1"/>
</dbReference>
<protein>
    <recommendedName>
        <fullName evidence="10">Efflux RND transporter periplasmic adaptor subunit</fullName>
    </recommendedName>
</protein>
<feature type="signal peptide" evidence="3">
    <location>
        <begin position="1"/>
        <end position="16"/>
    </location>
</feature>
<reference evidence="8" key="2">
    <citation type="submission" date="2020-09" db="EMBL/GenBank/DDBJ databases">
        <authorList>
            <person name="Sun Q."/>
            <person name="Zhou Y."/>
        </authorList>
    </citation>
    <scope>NUCLEOTIDE SEQUENCE</scope>
    <source>
        <strain evidence="8">CGMCC 1.15519</strain>
    </source>
</reference>
<evidence type="ECO:0000256" key="2">
    <source>
        <dbReference type="ARBA" id="ARBA00009477"/>
    </source>
</evidence>
<evidence type="ECO:0000256" key="3">
    <source>
        <dbReference type="SAM" id="SignalP"/>
    </source>
</evidence>
<dbReference type="Gene3D" id="2.40.50.100">
    <property type="match status" value="1"/>
</dbReference>
<dbReference type="Pfam" id="PF25876">
    <property type="entry name" value="HH_MFP_RND"/>
    <property type="match status" value="1"/>
</dbReference>
<dbReference type="EMBL" id="BMJM01000012">
    <property type="protein sequence ID" value="GGE19593.1"/>
    <property type="molecule type" value="Genomic_DNA"/>
</dbReference>
<dbReference type="PANTHER" id="PTHR30158">
    <property type="entry name" value="ACRA/E-RELATED COMPONENT OF DRUG EFFLUX TRANSPORTER"/>
    <property type="match status" value="1"/>
</dbReference>
<dbReference type="Gene3D" id="2.40.420.20">
    <property type="match status" value="1"/>
</dbReference>
<dbReference type="InterPro" id="IPR006143">
    <property type="entry name" value="RND_pump_MFP"/>
</dbReference>
<comment type="caution">
    <text evidence="8">The sequence shown here is derived from an EMBL/GenBank/DDBJ whole genome shotgun (WGS) entry which is preliminary data.</text>
</comment>
<dbReference type="InterPro" id="IPR058625">
    <property type="entry name" value="MdtA-like_BSH"/>
</dbReference>
<dbReference type="GO" id="GO:0046677">
    <property type="term" value="P:response to antibiotic"/>
    <property type="evidence" value="ECO:0007669"/>
    <property type="project" value="TreeGrafter"/>
</dbReference>
<evidence type="ECO:0000259" key="7">
    <source>
        <dbReference type="Pfam" id="PF25967"/>
    </source>
</evidence>
<evidence type="ECO:0008006" key="10">
    <source>
        <dbReference type="Google" id="ProtNLM"/>
    </source>
</evidence>
<dbReference type="Pfam" id="PF25967">
    <property type="entry name" value="RND-MFP_C"/>
    <property type="match status" value="1"/>
</dbReference>
<dbReference type="InterPro" id="IPR058626">
    <property type="entry name" value="MdtA-like_b-barrel"/>
</dbReference>
<dbReference type="AlphaFoldDB" id="A0A917EBV5"/>
<dbReference type="Gene3D" id="1.10.287.470">
    <property type="entry name" value="Helix hairpin bin"/>
    <property type="match status" value="1"/>
</dbReference>
<keyword evidence="3" id="KW-0732">Signal</keyword>
<dbReference type="SUPFAM" id="SSF111369">
    <property type="entry name" value="HlyD-like secretion proteins"/>
    <property type="match status" value="1"/>
</dbReference>
<name>A0A917EBV5_9SPHN</name>
<dbReference type="InterPro" id="IPR058624">
    <property type="entry name" value="MdtA-like_HH"/>
</dbReference>
<comment type="subcellular location">
    <subcellularLocation>
        <location evidence="1">Cell envelope</location>
    </subcellularLocation>
</comment>
<feature type="domain" description="Multidrug resistance protein MdtA-like C-terminal permuted SH3" evidence="7">
    <location>
        <begin position="602"/>
        <end position="661"/>
    </location>
</feature>
<feature type="domain" description="Multidrug resistance protein MdtA-like barrel-sandwich hybrid" evidence="5">
    <location>
        <begin position="356"/>
        <end position="497"/>
    </location>
</feature>
<organism evidence="8 9">
    <name type="scientific">Sandarakinorhabdus glacialis</name>
    <dbReference type="NCBI Taxonomy" id="1614636"/>
    <lineage>
        <taxon>Bacteria</taxon>
        <taxon>Pseudomonadati</taxon>
        <taxon>Pseudomonadota</taxon>
        <taxon>Alphaproteobacteria</taxon>
        <taxon>Sphingomonadales</taxon>
        <taxon>Sphingosinicellaceae</taxon>
        <taxon>Sandarakinorhabdus</taxon>
    </lineage>
</organism>
<dbReference type="GO" id="GO:0022857">
    <property type="term" value="F:transmembrane transporter activity"/>
    <property type="evidence" value="ECO:0007669"/>
    <property type="project" value="InterPro"/>
</dbReference>
<reference evidence="8" key="1">
    <citation type="journal article" date="2014" name="Int. J. Syst. Evol. Microbiol.">
        <title>Complete genome sequence of Corynebacterium casei LMG S-19264T (=DSM 44701T), isolated from a smear-ripened cheese.</title>
        <authorList>
            <consortium name="US DOE Joint Genome Institute (JGI-PGF)"/>
            <person name="Walter F."/>
            <person name="Albersmeier A."/>
            <person name="Kalinowski J."/>
            <person name="Ruckert C."/>
        </authorList>
    </citation>
    <scope>NUCLEOTIDE SEQUENCE</scope>
    <source>
        <strain evidence="8">CGMCC 1.15519</strain>
    </source>
</reference>
<evidence type="ECO:0000313" key="8">
    <source>
        <dbReference type="EMBL" id="GGE19593.1"/>
    </source>
</evidence>
<proteinExistence type="inferred from homology"/>
<accession>A0A917EBV5</accession>
<dbReference type="GO" id="GO:0005886">
    <property type="term" value="C:plasma membrane"/>
    <property type="evidence" value="ECO:0007669"/>
    <property type="project" value="UniProtKB-SubCell"/>
</dbReference>
<gene>
    <name evidence="8" type="ORF">GCM10011529_27720</name>
</gene>
<evidence type="ECO:0000313" key="9">
    <source>
        <dbReference type="Proteomes" id="UP000635071"/>
    </source>
</evidence>
<sequence length="692" mass="73267">MIRALMLLLVAAPAAAQDSLADQRARLERATARIETATRRDTARNFAVSRRIHVDLSQSVFARWLGAVAPNGLTAAARGTRMEGAVFNDRIRGIGELSATLVPTETRMDMRLANPRIAAATGRLTVNGNLTATASARVRLSGIGADRTADCRTAVPVTAPGTATFILQPATGTRIPYSLRMTRPDNLVTRLDCDFADRRIDPVLPINSIAGNLSTGSIDIGLSTDLRLPTPGSGAPLTVRLAPRRPDLRITSQGWHIQPIDSNQRNATRPVRRGSPKLMLRCRRKQERVTILKPNDWPRQGVAVLFLAVALTSCGGETKADRGPKGPPQVGFVVAARSSVPLVTELAGRVTAFEMSEVRPQVAGIVRERLFTEGAVVRRGQTLYRVDPRLYAATVSEARANLASAQATAEAARISAGRLKPLAAIEAVSAQDLTDAQATARQADAAVAQNRAQLETARINLAFTDVPAPITGRIGRSLFTVGALVTTGQVDPLAVIQRLDPIFVDMQQSSADLLALRRSLAAGGIAPAPASGGNNATTARVRLVLEDGSDFGMTGNVQFSEVMVNAATGTVTLRAKFPNPQGVLLPGMFVRARFAQGIDNGAILVPQAGLARGPKGDASVFIVGPGDKAVQRTVTAARTQGSDWVVTQGLEPGDRIIVQGTANVKPGAVVRPVPYDTPQKLVPPAKPPAKAR</sequence>
<dbReference type="FunFam" id="2.40.420.20:FF:000001">
    <property type="entry name" value="Efflux RND transporter periplasmic adaptor subunit"/>
    <property type="match status" value="1"/>
</dbReference>